<keyword evidence="3" id="KW-1185">Reference proteome</keyword>
<organism evidence="2 3">
    <name type="scientific">Lentinula lateritia</name>
    <dbReference type="NCBI Taxonomy" id="40482"/>
    <lineage>
        <taxon>Eukaryota</taxon>
        <taxon>Fungi</taxon>
        <taxon>Dikarya</taxon>
        <taxon>Basidiomycota</taxon>
        <taxon>Agaricomycotina</taxon>
        <taxon>Agaricomycetes</taxon>
        <taxon>Agaricomycetidae</taxon>
        <taxon>Agaricales</taxon>
        <taxon>Marasmiineae</taxon>
        <taxon>Omphalotaceae</taxon>
        <taxon>Lentinula</taxon>
    </lineage>
</organism>
<gene>
    <name evidence="2" type="ORF">C8R41DRAFT_716151</name>
</gene>
<comment type="caution">
    <text evidence="2">The sequence shown here is derived from an EMBL/GenBank/DDBJ whole genome shotgun (WGS) entry which is preliminary data.</text>
</comment>
<feature type="non-terminal residue" evidence="2">
    <location>
        <position position="1"/>
    </location>
</feature>
<name>A0ABQ8UZY2_9AGAR</name>
<dbReference type="Pfam" id="PF13423">
    <property type="entry name" value="UCH_1"/>
    <property type="match status" value="1"/>
</dbReference>
<feature type="non-terminal residue" evidence="2">
    <location>
        <position position="78"/>
    </location>
</feature>
<reference evidence="2" key="1">
    <citation type="submission" date="2022-08" db="EMBL/GenBank/DDBJ databases">
        <title>A Global Phylogenomic Analysis of the Shiitake Genus Lentinula.</title>
        <authorList>
            <consortium name="DOE Joint Genome Institute"/>
            <person name="Sierra-Patev S."/>
            <person name="Min B."/>
            <person name="Naranjo-Ortiz M."/>
            <person name="Looney B."/>
            <person name="Konkel Z."/>
            <person name="Slot J.C."/>
            <person name="Sakamoto Y."/>
            <person name="Steenwyk J.L."/>
            <person name="Rokas A."/>
            <person name="Carro J."/>
            <person name="Camarero S."/>
            <person name="Ferreira P."/>
            <person name="Molpeceres G."/>
            <person name="Ruiz-Duenas F.J."/>
            <person name="Serrano A."/>
            <person name="Henrissat B."/>
            <person name="Drula E."/>
            <person name="Hughes K.W."/>
            <person name="Mata J.L."/>
            <person name="Ishikawa N.K."/>
            <person name="Vargas-Isla R."/>
            <person name="Ushijima S."/>
            <person name="Smith C.A."/>
            <person name="Ahrendt S."/>
            <person name="Andreopoulos W."/>
            <person name="He G."/>
            <person name="Labutti K."/>
            <person name="Lipzen A."/>
            <person name="Ng V."/>
            <person name="Riley R."/>
            <person name="Sandor L."/>
            <person name="Barry K."/>
            <person name="Martinez A.T."/>
            <person name="Xiao Y."/>
            <person name="Gibbons J.G."/>
            <person name="Terashima K."/>
            <person name="Grigoriev I.V."/>
            <person name="Hibbett D.S."/>
        </authorList>
    </citation>
    <scope>NUCLEOTIDE SEQUENCE</scope>
    <source>
        <strain evidence="2">RHP3577 ss4</strain>
    </source>
</reference>
<evidence type="ECO:0000313" key="2">
    <source>
        <dbReference type="EMBL" id="KAJ4467531.1"/>
    </source>
</evidence>
<dbReference type="EMBL" id="JANVFT010000107">
    <property type="protein sequence ID" value="KAJ4467531.1"/>
    <property type="molecule type" value="Genomic_DNA"/>
</dbReference>
<sequence>FQRFLFDCLLLEGNDLTANPIILKGSLYKRNEQTTVPAPITQLVRIDTKNVVTCFHCKAARSKDNLTHVVDLIYPRTV</sequence>
<accession>A0ABQ8UZY2</accession>
<dbReference type="InterPro" id="IPR028881">
    <property type="entry name" value="PAN2_UCH_dom"/>
</dbReference>
<protein>
    <recommendedName>
        <fullName evidence="1">PAN2 UCH domain-containing protein</fullName>
    </recommendedName>
</protein>
<proteinExistence type="predicted"/>
<dbReference type="Proteomes" id="UP001150217">
    <property type="component" value="Unassembled WGS sequence"/>
</dbReference>
<evidence type="ECO:0000313" key="3">
    <source>
        <dbReference type="Proteomes" id="UP001150217"/>
    </source>
</evidence>
<dbReference type="Gene3D" id="3.90.70.10">
    <property type="entry name" value="Cysteine proteinases"/>
    <property type="match status" value="1"/>
</dbReference>
<feature type="domain" description="PAN2 UCH" evidence="1">
    <location>
        <begin position="1"/>
        <end position="76"/>
    </location>
</feature>
<evidence type="ECO:0000259" key="1">
    <source>
        <dbReference type="Pfam" id="PF13423"/>
    </source>
</evidence>